<evidence type="ECO:0000256" key="12">
    <source>
        <dbReference type="ARBA" id="ARBA00023136"/>
    </source>
</evidence>
<keyword evidence="13 16" id="KW-1015">Disulfide bond</keyword>
<dbReference type="CDD" id="cd00190">
    <property type="entry name" value="Tryp_SPc"/>
    <property type="match status" value="1"/>
</dbReference>
<dbReference type="InterPro" id="IPR023415">
    <property type="entry name" value="LDLR_class-A_CS"/>
</dbReference>
<dbReference type="InterPro" id="IPR009003">
    <property type="entry name" value="Peptidase_S1_PA"/>
</dbReference>
<evidence type="ECO:0000256" key="1">
    <source>
        <dbReference type="ARBA" id="ARBA00004167"/>
    </source>
</evidence>
<comment type="subcellular location">
    <subcellularLocation>
        <location evidence="2">Endomembrane system</location>
    </subcellularLocation>
    <subcellularLocation>
        <location evidence="1">Membrane</location>
        <topology evidence="1">Single-pass membrane protein</topology>
    </subcellularLocation>
</comment>
<evidence type="ECO:0000256" key="6">
    <source>
        <dbReference type="ARBA" id="ARBA00022729"/>
    </source>
</evidence>
<feature type="disulfide bond" evidence="16">
    <location>
        <begin position="688"/>
        <end position="703"/>
    </location>
</feature>
<dbReference type="GO" id="GO:0016192">
    <property type="term" value="P:vesicle-mediated transport"/>
    <property type="evidence" value="ECO:0007669"/>
    <property type="project" value="UniProtKB-ARBA"/>
</dbReference>
<evidence type="ECO:0000256" key="8">
    <source>
        <dbReference type="ARBA" id="ARBA00022801"/>
    </source>
</evidence>
<dbReference type="PROSITE" id="PS50068">
    <property type="entry name" value="LDLRA_2"/>
    <property type="match status" value="8"/>
</dbReference>
<evidence type="ECO:0000256" key="19">
    <source>
        <dbReference type="SAM" id="Phobius"/>
    </source>
</evidence>
<dbReference type="GO" id="GO:0004252">
    <property type="term" value="F:serine-type endopeptidase activity"/>
    <property type="evidence" value="ECO:0007669"/>
    <property type="project" value="InterPro"/>
</dbReference>
<keyword evidence="3" id="KW-0768">Sushi</keyword>
<evidence type="ECO:0000313" key="21">
    <source>
        <dbReference type="EMBL" id="CAL1685396.1"/>
    </source>
</evidence>
<dbReference type="Pfam" id="PF00057">
    <property type="entry name" value="Ldl_recept_a"/>
    <property type="match status" value="4"/>
</dbReference>
<evidence type="ECO:0000256" key="16">
    <source>
        <dbReference type="PROSITE-ProRule" id="PRU00124"/>
    </source>
</evidence>
<dbReference type="PRINTS" id="PR00261">
    <property type="entry name" value="LDLRECEPTOR"/>
</dbReference>
<evidence type="ECO:0000256" key="5">
    <source>
        <dbReference type="ARBA" id="ARBA00022692"/>
    </source>
</evidence>
<feature type="disulfide bond" evidence="16">
    <location>
        <begin position="669"/>
        <end position="681"/>
    </location>
</feature>
<dbReference type="InterPro" id="IPR001254">
    <property type="entry name" value="Trypsin_dom"/>
</dbReference>
<dbReference type="GO" id="GO:0042381">
    <property type="term" value="P:hemolymph coagulation"/>
    <property type="evidence" value="ECO:0007669"/>
    <property type="project" value="UniProtKB-KW"/>
</dbReference>
<dbReference type="InterPro" id="IPR018114">
    <property type="entry name" value="TRYPSIN_HIS"/>
</dbReference>
<dbReference type="SUPFAM" id="SSF57424">
    <property type="entry name" value="LDL receptor-like module"/>
    <property type="match status" value="7"/>
</dbReference>
<sequence length="2040" mass="228780">MVDVPIHSPCCSVLMDSRNIGETRDRCKTKSDERGRSNFCRQKYIYFTAAFSILLIVILLRLAFLIIFVNNTSGRIQPESRMERVIRHSLAGRSTERVIGGDSSFSDQTKLTSQITQAAERDAFPTMNGGNMRFKREISRARRECEMSAERCGKLVQTMESYLGTLKNNAPSDGNPVSVSDILNCLRCKNHLQSTIVNKFNENSTPRSQDQYLPHDYVKQNRSNDSGITAIKLLDNEEAKRTEVNRTEAAKIQVVTDSPINDVSQDSGSQSLKNTDISRTTTMSVDRTNYNGSQQIDIDNTANINSSSTTSVNYERPDDNSTVIDSHTMRIQSNESSFPAVPNTDQQIESKGTTSEIVTLQFNTTESSSTTQYTVTQDDAISKANIDYSVGSTEANTQYPINLTKQSAIAENVTSMPAGHDVTGIDNRDDSTVHPSVQPSFEGHPENQSAVTINVSGSSEDHSVFNKFTSDDRSETENSSEPIQATSESTKSFQQLQMLPTMLHPVCIFDYSVSQSSNMSFPGTAFFYPDSFDPSIMQNREFPFQKPPYQGSPSSNYMQLQANTMQFMPGFGYADNPAQAQPAGQSAGLTGSAASNASPITLNQQPMARKPYFCGYMSLPTLHFPSISNTLQSGRTSADKVKDSLLGEPQKLSQRDGTVILQDYSAYKCPKNYYQCDNLFCIPENNRCDGLVNCFDVSDETSCSCRDRVLQDQVCDGYFDCPHGEDELGCFDCPADSFSCNYDSNKPLRHNCVPLSQRCDGIKQCFNGKDELDCTILSESYISPKDISTVGYMQGYLHKNVQGQWYPVCSITSSWAIDACLSEIGQPLTAMPDMQVVRVPENVFQYPYVKEIDGQIKFTSCSGIAIFVKCPPLPCGIKTVPHQDSFRAVDILRNDYAYKKQPKEQHASYKFNKLYQETLGLLSATHSAFEEEEQDENDTLVGAQSRVVGGRASQPKAWPFLVAVYKDGDFHCGGVILSEIHVLTASHCMEGYENHYYEVQAGTLRLSFSPTAQSRKAKLVILHPDYKNENMQNDISIIMLDKPFLFNRWVRQVCLPSPSIMSPEWKADPSPQSMCIAIGWGALKENGSNSDYLREVEVPILPECKHLPDQNNATICAGYPEGGQDTCQGDSGGPLMCRNRNFDSQWYVAGLVSHGDGCARPNEPGVYMKISYFMDWIQNKMSDMLNNFTESFYKDKRPLANCPTFSCDDGKCLPIEKRCNRVIDCLNGEDEIQCYPPEVSSPGLNMNNGKYRQSDSNNEIVKSQADETSDDNMKNQMSTEAIPVYTSYRFFYDMQTDVDEDSSTANVYAITPETTSVRLTFTCKRLIQTITINKRCDRHLDCEDATDEKDCTCRDYLSNLQPTAICDGHLDCADETDEKDCGICGNDEFHCSRSEGCIPITKRCDGNFDCPLNEDELDCLILTDGEYVNIDSDDHPVLNMEGLLSRYYNGAWHVLCPEAEILNNNTVTTIIGRNLCEYLGFANLQSMDKVVANKTMMEKRFWQRWDNIVSYEPSPEHVAASEEDETCTTLRIRCRPVLSSSVDTHLIVDPRTGNHTYLWPWLAAIFVDGHYRCSALLLESDWLLSSSSCTEDIKLSVNYTTVLLGQSRSYLYVDGPHQQISVVDEIRNVKTSEVSLLHLKTAVNLTRYVQPLFLEKKIYPPAENDICVAVGTNKEHVTQSIFLHPVLQNCDNCYRCFVEASGFGCPVNETSSDWSGTVFCRSERGWYPAAVFHENDDFCSFRNTRNLTSIDYIHAFLMHALETELEPTPEPTCDGIRCNIGQCVPWSQICDDVIDCRDGADERDEMCMRKVQQTRNSGSNEPKKCAKSELRCKNGECVSKSAFCDNKVDCSDGTDEPVACTCAEYLRLTIPERLCDGVRHCLDKTDESPEMCQCTQTSFNCNAESNNITCISQDFVCDGDEDCPNGEDETECRKIDESTDNRPGTGEVKQRSYGVWHSQCFSSPVTSQEEAKIVCQKFDYADGSIDSENQTLSEPVIPSRDDFYMIRLNQYTWITMRDDKPLITLVRPEESCYRLFVTCN</sequence>
<feature type="disulfide bond" evidence="16">
    <location>
        <begin position="1778"/>
        <end position="1796"/>
    </location>
</feature>
<dbReference type="GO" id="GO:0006508">
    <property type="term" value="P:proteolysis"/>
    <property type="evidence" value="ECO:0007669"/>
    <property type="project" value="UniProtKB-KW"/>
</dbReference>
<evidence type="ECO:0000256" key="15">
    <source>
        <dbReference type="ARBA" id="ARBA00066707"/>
    </source>
</evidence>
<keyword evidence="8 17" id="KW-0378">Hydrolase</keyword>
<feature type="disulfide bond" evidence="16">
    <location>
        <begin position="676"/>
        <end position="694"/>
    </location>
</feature>
<feature type="domain" description="Peptidase S1" evidence="20">
    <location>
        <begin position="947"/>
        <end position="1182"/>
    </location>
</feature>
<protein>
    <recommendedName>
        <fullName evidence="15">limulus clotting factor C</fullName>
        <ecNumber evidence="15">3.4.21.84</ecNumber>
    </recommendedName>
</protein>
<dbReference type="InterPro" id="IPR043504">
    <property type="entry name" value="Peptidase_S1_PA_chymotrypsin"/>
</dbReference>
<name>A0AAV2P077_9HYME</name>
<evidence type="ECO:0000313" key="22">
    <source>
        <dbReference type="Proteomes" id="UP001497644"/>
    </source>
</evidence>
<dbReference type="InterPro" id="IPR036055">
    <property type="entry name" value="LDL_receptor-like_sf"/>
</dbReference>
<dbReference type="CDD" id="cd00112">
    <property type="entry name" value="LDLa"/>
    <property type="match status" value="7"/>
</dbReference>
<feature type="disulfide bond" evidence="16">
    <location>
        <begin position="1366"/>
        <end position="1381"/>
    </location>
</feature>
<evidence type="ECO:0000256" key="3">
    <source>
        <dbReference type="ARBA" id="ARBA00022659"/>
    </source>
</evidence>
<evidence type="ECO:0000256" key="4">
    <source>
        <dbReference type="ARBA" id="ARBA00022670"/>
    </source>
</evidence>
<feature type="disulfide bond" evidence="16">
    <location>
        <begin position="1219"/>
        <end position="1234"/>
    </location>
</feature>
<feature type="domain" description="Peptidase S1" evidence="20">
    <location>
        <begin position="1547"/>
        <end position="1883"/>
    </location>
</feature>
<gene>
    <name evidence="21" type="ORF">LPLAT_LOCUS10903</name>
</gene>
<dbReference type="InterPro" id="IPR015420">
    <property type="entry name" value="Peptidase_S1A_nudel"/>
</dbReference>
<keyword evidence="5 19" id="KW-0812">Transmembrane</keyword>
<evidence type="ECO:0000256" key="7">
    <source>
        <dbReference type="ARBA" id="ARBA00022737"/>
    </source>
</evidence>
<evidence type="ECO:0000256" key="10">
    <source>
        <dbReference type="ARBA" id="ARBA00022825"/>
    </source>
</evidence>
<feature type="disulfide bond" evidence="16">
    <location>
        <begin position="759"/>
        <end position="774"/>
    </location>
</feature>
<dbReference type="Proteomes" id="UP001497644">
    <property type="component" value="Chromosome 6"/>
</dbReference>
<feature type="compositionally biased region" description="Low complexity" evidence="18">
    <location>
        <begin position="299"/>
        <end position="311"/>
    </location>
</feature>
<comment type="caution">
    <text evidence="16">Lacks conserved residue(s) required for the propagation of feature annotation.</text>
</comment>
<keyword evidence="11 19" id="KW-1133">Transmembrane helix</keyword>
<dbReference type="InterPro" id="IPR050685">
    <property type="entry name" value="LDLR"/>
</dbReference>
<dbReference type="PANTHER" id="PTHR24270">
    <property type="entry name" value="LOW-DENSITY LIPOPROTEIN RECEPTOR-RELATED"/>
    <property type="match status" value="1"/>
</dbReference>
<dbReference type="SMART" id="SM00020">
    <property type="entry name" value="Tryp_SPc"/>
    <property type="match status" value="1"/>
</dbReference>
<feature type="disulfide bond" evidence="16">
    <location>
        <begin position="1825"/>
        <end position="1837"/>
    </location>
</feature>
<dbReference type="Gene3D" id="2.40.10.10">
    <property type="entry name" value="Trypsin-like serine proteases"/>
    <property type="match status" value="2"/>
</dbReference>
<feature type="transmembrane region" description="Helical" evidence="19">
    <location>
        <begin position="44"/>
        <end position="69"/>
    </location>
</feature>
<reference evidence="21" key="1">
    <citation type="submission" date="2024-04" db="EMBL/GenBank/DDBJ databases">
        <authorList>
            <consortium name="Molecular Ecology Group"/>
        </authorList>
    </citation>
    <scope>NUCLEOTIDE SEQUENCE</scope>
</reference>
<accession>A0AAV2P077</accession>
<evidence type="ECO:0000259" key="20">
    <source>
        <dbReference type="PROSITE" id="PS50240"/>
    </source>
</evidence>
<organism evidence="21 22">
    <name type="scientific">Lasius platythorax</name>
    <dbReference type="NCBI Taxonomy" id="488582"/>
    <lineage>
        <taxon>Eukaryota</taxon>
        <taxon>Metazoa</taxon>
        <taxon>Ecdysozoa</taxon>
        <taxon>Arthropoda</taxon>
        <taxon>Hexapoda</taxon>
        <taxon>Insecta</taxon>
        <taxon>Pterygota</taxon>
        <taxon>Neoptera</taxon>
        <taxon>Endopterygota</taxon>
        <taxon>Hymenoptera</taxon>
        <taxon>Apocrita</taxon>
        <taxon>Aculeata</taxon>
        <taxon>Formicoidea</taxon>
        <taxon>Formicidae</taxon>
        <taxon>Formicinae</taxon>
        <taxon>Lasius</taxon>
        <taxon>Lasius</taxon>
    </lineage>
</organism>
<keyword evidence="22" id="KW-1185">Reference proteome</keyword>
<keyword evidence="12 19" id="KW-0472">Membrane</keyword>
<dbReference type="PROSITE" id="PS00134">
    <property type="entry name" value="TRYPSIN_HIS"/>
    <property type="match status" value="1"/>
</dbReference>
<keyword evidence="9" id="KW-0353">Hemolymph clotting</keyword>
<feature type="compositionally biased region" description="Polar residues" evidence="18">
    <location>
        <begin position="477"/>
        <end position="489"/>
    </location>
</feature>
<feature type="region of interest" description="Disordered" evidence="18">
    <location>
        <begin position="423"/>
        <end position="447"/>
    </location>
</feature>
<feature type="compositionally biased region" description="Basic and acidic residues" evidence="18">
    <location>
        <begin position="461"/>
        <end position="476"/>
    </location>
</feature>
<dbReference type="GO" id="GO:0012505">
    <property type="term" value="C:endomembrane system"/>
    <property type="evidence" value="ECO:0007669"/>
    <property type="project" value="UniProtKB-SubCell"/>
</dbReference>
<dbReference type="Gene3D" id="4.10.400.10">
    <property type="entry name" value="Low-density Lipoprotein Receptor"/>
    <property type="match status" value="7"/>
</dbReference>
<feature type="disulfide bond" evidence="16">
    <location>
        <begin position="1917"/>
        <end position="1932"/>
    </location>
</feature>
<evidence type="ECO:0000256" key="2">
    <source>
        <dbReference type="ARBA" id="ARBA00004308"/>
    </source>
</evidence>
<dbReference type="InterPro" id="IPR002172">
    <property type="entry name" value="LDrepeatLR_classA_rpt"/>
</dbReference>
<comment type="catalytic activity">
    <reaction evidence="14">
        <text>Selective cleavage of 103-Arg-|-Ser-104 and 124-Ile-|-Ile-125 bonds in Limulus clotting factor B to form activated factor B. Cleavage of -Pro-Arg-|-Xaa- bonds in synthetic substrates.</text>
        <dbReference type="EC" id="3.4.21.84"/>
    </reaction>
</comment>
<keyword evidence="6" id="KW-0732">Signal</keyword>
<dbReference type="SUPFAM" id="SSF50494">
    <property type="entry name" value="Trypsin-like serine proteases"/>
    <property type="match status" value="2"/>
</dbReference>
<dbReference type="PROSITE" id="PS00135">
    <property type="entry name" value="TRYPSIN_SER"/>
    <property type="match status" value="1"/>
</dbReference>
<keyword evidence="4 17" id="KW-0645">Protease</keyword>
<dbReference type="GO" id="GO:0005886">
    <property type="term" value="C:plasma membrane"/>
    <property type="evidence" value="ECO:0007669"/>
    <property type="project" value="TreeGrafter"/>
</dbReference>
<dbReference type="PROSITE" id="PS01209">
    <property type="entry name" value="LDLRA_1"/>
    <property type="match status" value="3"/>
</dbReference>
<dbReference type="EMBL" id="OZ034829">
    <property type="protein sequence ID" value="CAL1685396.1"/>
    <property type="molecule type" value="Genomic_DNA"/>
</dbReference>
<keyword evidence="7" id="KW-0677">Repeat</keyword>
<evidence type="ECO:0000256" key="11">
    <source>
        <dbReference type="ARBA" id="ARBA00022989"/>
    </source>
</evidence>
<dbReference type="Pfam" id="PF00089">
    <property type="entry name" value="Trypsin"/>
    <property type="match status" value="1"/>
</dbReference>
<evidence type="ECO:0000256" key="18">
    <source>
        <dbReference type="SAM" id="MobiDB-lite"/>
    </source>
</evidence>
<feature type="region of interest" description="Disordered" evidence="18">
    <location>
        <begin position="461"/>
        <end position="489"/>
    </location>
</feature>
<feature type="disulfide bond" evidence="16">
    <location>
        <begin position="1207"/>
        <end position="1225"/>
    </location>
</feature>
<feature type="disulfide bond" evidence="16">
    <location>
        <begin position="1404"/>
        <end position="1419"/>
    </location>
</feature>
<evidence type="ECO:0000256" key="17">
    <source>
        <dbReference type="RuleBase" id="RU363034"/>
    </source>
</evidence>
<dbReference type="SMART" id="SM00192">
    <property type="entry name" value="LDLa"/>
    <property type="match status" value="8"/>
</dbReference>
<dbReference type="FunFam" id="2.40.10.10:FF:000120">
    <property type="entry name" value="Putative serine protease"/>
    <property type="match status" value="1"/>
</dbReference>
<dbReference type="Pfam" id="PF09342">
    <property type="entry name" value="DUF1986"/>
    <property type="match status" value="1"/>
</dbReference>
<dbReference type="InterPro" id="IPR033116">
    <property type="entry name" value="TRYPSIN_SER"/>
</dbReference>
<dbReference type="PROSITE" id="PS50240">
    <property type="entry name" value="TRYPSIN_DOM"/>
    <property type="match status" value="2"/>
</dbReference>
<keyword evidence="10 17" id="KW-0720">Serine protease</keyword>
<dbReference type="EC" id="3.4.21.84" evidence="15"/>
<feature type="disulfide bond" evidence="16">
    <location>
        <begin position="1832"/>
        <end position="1850"/>
    </location>
</feature>
<evidence type="ECO:0000256" key="9">
    <source>
        <dbReference type="ARBA" id="ARBA00022820"/>
    </source>
</evidence>
<feature type="region of interest" description="Disordered" evidence="18">
    <location>
        <begin position="299"/>
        <end position="319"/>
    </location>
</feature>
<proteinExistence type="predicted"/>
<evidence type="ECO:0000256" key="13">
    <source>
        <dbReference type="ARBA" id="ARBA00023157"/>
    </source>
</evidence>
<evidence type="ECO:0000256" key="14">
    <source>
        <dbReference type="ARBA" id="ARBA00052079"/>
    </source>
</evidence>